<gene>
    <name evidence="3" type="ORF">Pla8534_47030</name>
</gene>
<proteinExistence type="predicted"/>
<dbReference type="Gene3D" id="2.60.120.560">
    <property type="entry name" value="Exo-inulinase, domain 1"/>
    <property type="match status" value="1"/>
</dbReference>
<reference evidence="3 4" key="1">
    <citation type="submission" date="2019-02" db="EMBL/GenBank/DDBJ databases">
        <title>Deep-cultivation of Planctomycetes and their phenomic and genomic characterization uncovers novel biology.</title>
        <authorList>
            <person name="Wiegand S."/>
            <person name="Jogler M."/>
            <person name="Boedeker C."/>
            <person name="Pinto D."/>
            <person name="Vollmers J."/>
            <person name="Rivas-Marin E."/>
            <person name="Kohn T."/>
            <person name="Peeters S.H."/>
            <person name="Heuer A."/>
            <person name="Rast P."/>
            <person name="Oberbeckmann S."/>
            <person name="Bunk B."/>
            <person name="Jeske O."/>
            <person name="Meyerdierks A."/>
            <person name="Storesund J.E."/>
            <person name="Kallscheuer N."/>
            <person name="Luecker S."/>
            <person name="Lage O.M."/>
            <person name="Pohl T."/>
            <person name="Merkel B.J."/>
            <person name="Hornburger P."/>
            <person name="Mueller R.-W."/>
            <person name="Bruemmer F."/>
            <person name="Labrenz M."/>
            <person name="Spormann A.M."/>
            <person name="Op den Camp H."/>
            <person name="Overmann J."/>
            <person name="Amann R."/>
            <person name="Jetten M.S.M."/>
            <person name="Mascher T."/>
            <person name="Medema M.H."/>
            <person name="Devos D.P."/>
            <person name="Kaster A.-K."/>
            <person name="Ovreas L."/>
            <person name="Rohde M."/>
            <person name="Galperin M.Y."/>
            <person name="Jogler C."/>
        </authorList>
    </citation>
    <scope>NUCLEOTIDE SEQUENCE [LARGE SCALE GENOMIC DNA]</scope>
    <source>
        <strain evidence="3 4">Pla85_3_4</strain>
    </source>
</reference>
<evidence type="ECO:0000256" key="1">
    <source>
        <dbReference type="SAM" id="SignalP"/>
    </source>
</evidence>
<evidence type="ECO:0000313" key="3">
    <source>
        <dbReference type="EMBL" id="QDU96881.1"/>
    </source>
</evidence>
<accession>A0A518DYK2</accession>
<dbReference type="AlphaFoldDB" id="A0A518DYK2"/>
<dbReference type="OrthoDB" id="282033at2"/>
<sequence length="230" mass="25787" precursor="true">MMRTALLLAGCWLLTFSAATAEEPPEPVRPLSESWFNGKNLQGWMAASRDTFDQHGKVTVKNGELHLEEGQPATGIVRLGVIPRMNYEISLEAKRTSGSDFFCGLTFPVEQSYLTLIIGGWGGGVTGISNFDDMSAVENETTGYTEFKNDQWYPIRLRVIEGKVQAWLEDEQIIDSTTVDRRLNIWYEQEPMRPLGISAWRSGGAFRKIQLKRLTAKELKAAETEKAPTP</sequence>
<dbReference type="Pfam" id="PF06439">
    <property type="entry name" value="3keto-disac_hyd"/>
    <property type="match status" value="1"/>
</dbReference>
<keyword evidence="4" id="KW-1185">Reference proteome</keyword>
<feature type="domain" description="3-keto-alpha-glucoside-1,2-lyase/3-keto-2-hydroxy-glucal hydratase" evidence="2">
    <location>
        <begin position="33"/>
        <end position="212"/>
    </location>
</feature>
<protein>
    <recommendedName>
        <fullName evidence="2">3-keto-alpha-glucoside-1,2-lyase/3-keto-2-hydroxy-glucal hydratase domain-containing protein</fullName>
    </recommendedName>
</protein>
<organism evidence="3 4">
    <name type="scientific">Lignipirellula cremea</name>
    <dbReference type="NCBI Taxonomy" id="2528010"/>
    <lineage>
        <taxon>Bacteria</taxon>
        <taxon>Pseudomonadati</taxon>
        <taxon>Planctomycetota</taxon>
        <taxon>Planctomycetia</taxon>
        <taxon>Pirellulales</taxon>
        <taxon>Pirellulaceae</taxon>
        <taxon>Lignipirellula</taxon>
    </lineage>
</organism>
<evidence type="ECO:0000259" key="2">
    <source>
        <dbReference type="Pfam" id="PF06439"/>
    </source>
</evidence>
<dbReference type="EMBL" id="CP036433">
    <property type="protein sequence ID" value="QDU96881.1"/>
    <property type="molecule type" value="Genomic_DNA"/>
</dbReference>
<dbReference type="RefSeq" id="WP_145055566.1">
    <property type="nucleotide sequence ID" value="NZ_CP036433.1"/>
</dbReference>
<feature type="chain" id="PRO_5021703696" description="3-keto-alpha-glucoside-1,2-lyase/3-keto-2-hydroxy-glucal hydratase domain-containing protein" evidence="1">
    <location>
        <begin position="22"/>
        <end position="230"/>
    </location>
</feature>
<dbReference type="Proteomes" id="UP000317648">
    <property type="component" value="Chromosome"/>
</dbReference>
<name>A0A518DYK2_9BACT</name>
<feature type="signal peptide" evidence="1">
    <location>
        <begin position="1"/>
        <end position="21"/>
    </location>
</feature>
<evidence type="ECO:0000313" key="4">
    <source>
        <dbReference type="Proteomes" id="UP000317648"/>
    </source>
</evidence>
<dbReference type="KEGG" id="lcre:Pla8534_47030"/>
<dbReference type="InterPro" id="IPR010496">
    <property type="entry name" value="AL/BT2_dom"/>
</dbReference>
<dbReference type="GO" id="GO:0016787">
    <property type="term" value="F:hydrolase activity"/>
    <property type="evidence" value="ECO:0007669"/>
    <property type="project" value="InterPro"/>
</dbReference>
<keyword evidence="1" id="KW-0732">Signal</keyword>